<dbReference type="Pfam" id="PF12697">
    <property type="entry name" value="Abhydrolase_6"/>
    <property type="match status" value="1"/>
</dbReference>
<feature type="region of interest" description="Disordered" evidence="2">
    <location>
        <begin position="103"/>
        <end position="128"/>
    </location>
</feature>
<dbReference type="PANTHER" id="PTHR43798">
    <property type="entry name" value="MONOACYLGLYCEROL LIPASE"/>
    <property type="match status" value="1"/>
</dbReference>
<comment type="caution">
    <text evidence="4">The sequence shown here is derived from an EMBL/GenBank/DDBJ whole genome shotgun (WGS) entry which is preliminary data.</text>
</comment>
<dbReference type="EMBL" id="JABBGH010000003">
    <property type="protein sequence ID" value="NML67251.1"/>
    <property type="molecule type" value="Genomic_DNA"/>
</dbReference>
<dbReference type="InterPro" id="IPR029058">
    <property type="entry name" value="AB_hydrolase_fold"/>
</dbReference>
<dbReference type="RefSeq" id="WP_169532931.1">
    <property type="nucleotide sequence ID" value="NZ_JABBGH010000003.1"/>
</dbReference>
<evidence type="ECO:0000313" key="5">
    <source>
        <dbReference type="Proteomes" id="UP000559626"/>
    </source>
</evidence>
<evidence type="ECO:0000256" key="2">
    <source>
        <dbReference type="SAM" id="MobiDB-lite"/>
    </source>
</evidence>
<feature type="domain" description="AB hydrolase-1" evidence="3">
    <location>
        <begin position="12"/>
        <end position="233"/>
    </location>
</feature>
<name>A0A7Y0AH52_9BACT</name>
<dbReference type="PRINTS" id="PR00111">
    <property type="entry name" value="ABHYDROLASE"/>
</dbReference>
<dbReference type="AlphaFoldDB" id="A0A7Y0AH52"/>
<reference evidence="4 5" key="1">
    <citation type="submission" date="2020-04" db="EMBL/GenBank/DDBJ databases">
        <title>Hymenobacter polaris sp. nov., isolated from Arctic soil.</title>
        <authorList>
            <person name="Dahal R.H."/>
        </authorList>
    </citation>
    <scope>NUCLEOTIDE SEQUENCE [LARGE SCALE GENOMIC DNA]</scope>
    <source>
        <strain evidence="4 5">RP-2-7</strain>
    </source>
</reference>
<feature type="compositionally biased region" description="Basic and acidic residues" evidence="2">
    <location>
        <begin position="115"/>
        <end position="128"/>
    </location>
</feature>
<dbReference type="Proteomes" id="UP000559626">
    <property type="component" value="Unassembled WGS sequence"/>
</dbReference>
<dbReference type="Gene3D" id="3.40.50.1820">
    <property type="entry name" value="alpha/beta hydrolase"/>
    <property type="match status" value="1"/>
</dbReference>
<dbReference type="SUPFAM" id="SSF53474">
    <property type="entry name" value="alpha/beta-Hydrolases"/>
    <property type="match status" value="1"/>
</dbReference>
<evidence type="ECO:0000259" key="3">
    <source>
        <dbReference type="Pfam" id="PF12697"/>
    </source>
</evidence>
<sequence>MRTLLALHYWAGAGHEFNQLLPWLPAGLRLLAPDLPGYGQQPVPPGFDFSVVSYADWVAAYVAEQQLDDYYLLGHSMGGKFALALAARQPLGLRGLLLLSPSPPTPEPISPADRQASREAWGKPEEAEKTFRKITNRPLPEGIRLQVVGDNLRTDHAAWEAWLDLGSKEDITALIPSLRVPCSLLVGTDDRAIPAEAQEKQTRPLLPAGSAFGLVPGAGHLLPYEAPEEVVNALRPLLDL</sequence>
<evidence type="ECO:0000313" key="4">
    <source>
        <dbReference type="EMBL" id="NML67251.1"/>
    </source>
</evidence>
<dbReference type="PANTHER" id="PTHR43798:SF31">
    <property type="entry name" value="AB HYDROLASE SUPERFAMILY PROTEIN YCLE"/>
    <property type="match status" value="1"/>
</dbReference>
<keyword evidence="5" id="KW-1185">Reference proteome</keyword>
<proteinExistence type="predicted"/>
<protein>
    <submittedName>
        <fullName evidence="4">Alpha/beta hydrolase</fullName>
    </submittedName>
</protein>
<dbReference type="InterPro" id="IPR050266">
    <property type="entry name" value="AB_hydrolase_sf"/>
</dbReference>
<dbReference type="GO" id="GO:0016020">
    <property type="term" value="C:membrane"/>
    <property type="evidence" value="ECO:0007669"/>
    <property type="project" value="TreeGrafter"/>
</dbReference>
<keyword evidence="1 4" id="KW-0378">Hydrolase</keyword>
<dbReference type="InterPro" id="IPR000073">
    <property type="entry name" value="AB_hydrolase_1"/>
</dbReference>
<organism evidence="4 5">
    <name type="scientific">Hymenobacter polaris</name>
    <dbReference type="NCBI Taxonomy" id="2682546"/>
    <lineage>
        <taxon>Bacteria</taxon>
        <taxon>Pseudomonadati</taxon>
        <taxon>Bacteroidota</taxon>
        <taxon>Cytophagia</taxon>
        <taxon>Cytophagales</taxon>
        <taxon>Hymenobacteraceae</taxon>
        <taxon>Hymenobacter</taxon>
    </lineage>
</organism>
<dbReference type="GO" id="GO:0016787">
    <property type="term" value="F:hydrolase activity"/>
    <property type="evidence" value="ECO:0007669"/>
    <property type="project" value="UniProtKB-KW"/>
</dbReference>
<accession>A0A7Y0AH52</accession>
<gene>
    <name evidence="4" type="ORF">HHL22_18765</name>
</gene>
<evidence type="ECO:0000256" key="1">
    <source>
        <dbReference type="ARBA" id="ARBA00022801"/>
    </source>
</evidence>